<dbReference type="Proteomes" id="UP001225034">
    <property type="component" value="Unassembled WGS sequence"/>
</dbReference>
<evidence type="ECO:0000256" key="1">
    <source>
        <dbReference type="SAM" id="Phobius"/>
    </source>
</evidence>
<comment type="caution">
    <text evidence="2">The sequence shown here is derived from an EMBL/GenBank/DDBJ whole genome shotgun (WGS) entry which is preliminary data.</text>
</comment>
<name>A0ABT9YD94_9BACI</name>
<keyword evidence="1" id="KW-0472">Membrane</keyword>
<keyword evidence="1" id="KW-1133">Transmembrane helix</keyword>
<evidence type="ECO:0000313" key="2">
    <source>
        <dbReference type="EMBL" id="MDQ0205818.1"/>
    </source>
</evidence>
<organism evidence="2 3">
    <name type="scientific">Alkalicoccobacillus murimartini</name>
    <dbReference type="NCBI Taxonomy" id="171685"/>
    <lineage>
        <taxon>Bacteria</taxon>
        <taxon>Bacillati</taxon>
        <taxon>Bacillota</taxon>
        <taxon>Bacilli</taxon>
        <taxon>Bacillales</taxon>
        <taxon>Bacillaceae</taxon>
        <taxon>Alkalicoccobacillus</taxon>
    </lineage>
</organism>
<feature type="transmembrane region" description="Helical" evidence="1">
    <location>
        <begin position="41"/>
        <end position="58"/>
    </location>
</feature>
<gene>
    <name evidence="2" type="ORF">J2S05_000592</name>
</gene>
<accession>A0ABT9YD94</accession>
<keyword evidence="3" id="KW-1185">Reference proteome</keyword>
<evidence type="ECO:0000313" key="3">
    <source>
        <dbReference type="Proteomes" id="UP001225034"/>
    </source>
</evidence>
<reference evidence="2 3" key="1">
    <citation type="submission" date="2023-07" db="EMBL/GenBank/DDBJ databases">
        <title>Genomic Encyclopedia of Type Strains, Phase IV (KMG-IV): sequencing the most valuable type-strain genomes for metagenomic binning, comparative biology and taxonomic classification.</title>
        <authorList>
            <person name="Goeker M."/>
        </authorList>
    </citation>
    <scope>NUCLEOTIDE SEQUENCE [LARGE SCALE GENOMIC DNA]</scope>
    <source>
        <strain evidence="2 3">DSM 19154</strain>
    </source>
</reference>
<proteinExistence type="predicted"/>
<dbReference type="RefSeq" id="WP_306979772.1">
    <property type="nucleotide sequence ID" value="NZ_JAUSUA010000001.1"/>
</dbReference>
<keyword evidence="1" id="KW-0812">Transmembrane</keyword>
<protein>
    <submittedName>
        <fullName evidence="2">Membrane-anchored glycerophosphoryl diester phosphodiesterase (GDPDase)</fullName>
    </submittedName>
</protein>
<feature type="transmembrane region" description="Helical" evidence="1">
    <location>
        <begin position="6"/>
        <end position="29"/>
    </location>
</feature>
<sequence length="61" mass="6778">MLHKNFFINALLIFAIVLFSSILLGLLLTGDTVGTILLDRLPFAIIFSVIWTILQFAIKGT</sequence>
<dbReference type="EMBL" id="JAUSUA010000001">
    <property type="protein sequence ID" value="MDQ0205818.1"/>
    <property type="molecule type" value="Genomic_DNA"/>
</dbReference>